<dbReference type="CDD" id="cd06571">
    <property type="entry name" value="Bac_DnaA_C"/>
    <property type="match status" value="1"/>
</dbReference>
<dbReference type="InterPro" id="IPR013159">
    <property type="entry name" value="DnaA_C"/>
</dbReference>
<evidence type="ECO:0000313" key="15">
    <source>
        <dbReference type="EMBL" id="APZ90428.1"/>
    </source>
</evidence>
<feature type="binding site" evidence="8">
    <location>
        <position position="194"/>
    </location>
    <ligand>
        <name>ATP</name>
        <dbReference type="ChEBI" id="CHEBI:30616"/>
    </ligand>
</feature>
<feature type="binding site" evidence="8">
    <location>
        <position position="196"/>
    </location>
    <ligand>
        <name>ATP</name>
        <dbReference type="ChEBI" id="CHEBI:30616"/>
    </ligand>
</feature>
<dbReference type="PROSITE" id="PS01008">
    <property type="entry name" value="DNAA"/>
    <property type="match status" value="1"/>
</dbReference>
<evidence type="ECO:0000256" key="1">
    <source>
        <dbReference type="ARBA" id="ARBA00006583"/>
    </source>
</evidence>
<dbReference type="STRING" id="1891926.Fuma_00001"/>
<dbReference type="HAMAP" id="MF_00377">
    <property type="entry name" value="DnaA_bact"/>
    <property type="match status" value="1"/>
</dbReference>
<evidence type="ECO:0000256" key="4">
    <source>
        <dbReference type="ARBA" id="ARBA00022741"/>
    </source>
</evidence>
<dbReference type="InterPro" id="IPR038454">
    <property type="entry name" value="DnaA_N_sf"/>
</dbReference>
<feature type="region of interest" description="Domain IV, binds dsDNA" evidence="8">
    <location>
        <begin position="368"/>
        <end position="501"/>
    </location>
</feature>
<dbReference type="Pfam" id="PF08299">
    <property type="entry name" value="Bac_DnaA_C"/>
    <property type="match status" value="1"/>
</dbReference>
<dbReference type="AlphaFoldDB" id="A0A1P8W8R2"/>
<protein>
    <recommendedName>
        <fullName evidence="8 9">Chromosomal replication initiator protein DnaA</fullName>
    </recommendedName>
</protein>
<dbReference type="SMART" id="SM00382">
    <property type="entry name" value="AAA"/>
    <property type="match status" value="1"/>
</dbReference>
<dbReference type="InterPro" id="IPR003593">
    <property type="entry name" value="AAA+_ATPase"/>
</dbReference>
<dbReference type="InterPro" id="IPR020591">
    <property type="entry name" value="Chromosome_initiator_DnaA-like"/>
</dbReference>
<gene>
    <name evidence="8 15" type="primary">dnaA</name>
    <name evidence="15" type="ORF">Fuma_00001</name>
</gene>
<evidence type="ECO:0000256" key="7">
    <source>
        <dbReference type="ARBA" id="ARBA00023125"/>
    </source>
</evidence>
<dbReference type="Gene3D" id="3.40.50.300">
    <property type="entry name" value="P-loop containing nucleotide triphosphate hydrolases"/>
    <property type="match status" value="1"/>
</dbReference>
<dbReference type="GO" id="GO:0005524">
    <property type="term" value="F:ATP binding"/>
    <property type="evidence" value="ECO:0007669"/>
    <property type="project" value="UniProtKB-UniRule"/>
</dbReference>
<dbReference type="InterPro" id="IPR027417">
    <property type="entry name" value="P-loop_NTPase"/>
</dbReference>
<evidence type="ECO:0000259" key="14">
    <source>
        <dbReference type="SMART" id="SM00760"/>
    </source>
</evidence>
<dbReference type="PANTHER" id="PTHR30050:SF2">
    <property type="entry name" value="CHROMOSOMAL REPLICATION INITIATOR PROTEIN DNAA"/>
    <property type="match status" value="1"/>
</dbReference>
<keyword evidence="16" id="KW-1185">Reference proteome</keyword>
<evidence type="ECO:0000313" key="16">
    <source>
        <dbReference type="Proteomes" id="UP000187735"/>
    </source>
</evidence>
<dbReference type="Gene3D" id="1.10.8.60">
    <property type="match status" value="1"/>
</dbReference>
<dbReference type="Proteomes" id="UP000187735">
    <property type="component" value="Chromosome"/>
</dbReference>
<accession>A0A1P8W8R2</accession>
<dbReference type="SUPFAM" id="SSF48295">
    <property type="entry name" value="TrpR-like"/>
    <property type="match status" value="1"/>
</dbReference>
<comment type="similarity">
    <text evidence="1 8 11">Belongs to the DnaA family.</text>
</comment>
<name>A0A1P8W8R2_9PLAN</name>
<dbReference type="Gene3D" id="1.10.1750.10">
    <property type="match status" value="1"/>
</dbReference>
<comment type="subunit">
    <text evidence="8">Oligomerizes as a right-handed, spiral filament on DNA at oriC.</text>
</comment>
<evidence type="ECO:0000259" key="13">
    <source>
        <dbReference type="SMART" id="SM00382"/>
    </source>
</evidence>
<feature type="binding site" evidence="8">
    <location>
        <position position="197"/>
    </location>
    <ligand>
        <name>ATP</name>
        <dbReference type="ChEBI" id="CHEBI:30616"/>
    </ligand>
</feature>
<dbReference type="InterPro" id="IPR013317">
    <property type="entry name" value="DnaA_dom"/>
</dbReference>
<feature type="binding site" evidence="8">
    <location>
        <position position="198"/>
    </location>
    <ligand>
        <name>ATP</name>
        <dbReference type="ChEBI" id="CHEBI:30616"/>
    </ligand>
</feature>
<dbReference type="InterPro" id="IPR018312">
    <property type="entry name" value="Chromosome_initiator_DnaA_CS"/>
</dbReference>
<feature type="domain" description="AAA+ ATPase" evidence="13">
    <location>
        <begin position="183"/>
        <end position="306"/>
    </location>
</feature>
<keyword evidence="2 8" id="KW-0963">Cytoplasm</keyword>
<keyword evidence="3 8" id="KW-0235">DNA replication</keyword>
<sequence>MTQPVNHGQTCVASSAEILPDEITERAISAVQKAIGEQNYQHWFAGRSRFEVTNHALRIFVSNPFISNWLHKRFRTAFNAAAVDVLGPAGACELLVDETLQAAQSESPAKVLPIPNVDTGKATSKEQRQPGKIQQPPISGVQTLAVRGSNRRRFRTFKSIVSGECNDLALMAAQQVAEFPGERFNPLYIHGSTGVGKTHLLEAIYSEVRRTQPNLNVVYLTSEAFTNYFTQALESKTVPSFRQRFRNVDVLLIDNIEFLDNKKKATEEEFLHTIVQVIEHGGQLVVSGDRHPRLLTKHREELTTRFMSGLVCRIDVPCEDTRRRIAATLALPMKNSFTQETLDYVARRCKKNIREIQGALNCLHGHFTLTKRKITVSRAREILGDMEQECRHLVRISDVEKVVCDAFGLSPSDLRSKSRRKTVACPRAMAMYVARKLTKAAYREIGLYFGGRDHSTVVAAEKRVEKWIEQDSPLELPSSCRGRTISEVVQEIEERLLSLAI</sequence>
<evidence type="ECO:0000256" key="2">
    <source>
        <dbReference type="ARBA" id="ARBA00022490"/>
    </source>
</evidence>
<dbReference type="GO" id="GO:0005737">
    <property type="term" value="C:cytoplasm"/>
    <property type="evidence" value="ECO:0007669"/>
    <property type="project" value="UniProtKB-SubCell"/>
</dbReference>
<dbReference type="EMBL" id="CP017641">
    <property type="protein sequence ID" value="APZ90428.1"/>
    <property type="molecule type" value="Genomic_DNA"/>
</dbReference>
<feature type="region of interest" description="Domain I, interacts with DnaA modulators" evidence="8">
    <location>
        <begin position="1"/>
        <end position="99"/>
    </location>
</feature>
<dbReference type="Pfam" id="PF11638">
    <property type="entry name" value="DnaA_N"/>
    <property type="match status" value="1"/>
</dbReference>
<dbReference type="GO" id="GO:0006275">
    <property type="term" value="P:regulation of DNA replication"/>
    <property type="evidence" value="ECO:0007669"/>
    <property type="project" value="UniProtKB-UniRule"/>
</dbReference>
<dbReference type="Pfam" id="PF00308">
    <property type="entry name" value="Bac_DnaA"/>
    <property type="match status" value="1"/>
</dbReference>
<proteinExistence type="inferred from homology"/>
<dbReference type="KEGG" id="fmr:Fuma_00001"/>
<evidence type="ECO:0000256" key="12">
    <source>
        <dbReference type="SAM" id="MobiDB-lite"/>
    </source>
</evidence>
<dbReference type="RefSeq" id="WP_077022332.1">
    <property type="nucleotide sequence ID" value="NZ_CP017641.1"/>
</dbReference>
<dbReference type="GO" id="GO:0005886">
    <property type="term" value="C:plasma membrane"/>
    <property type="evidence" value="ECO:0007669"/>
    <property type="project" value="TreeGrafter"/>
</dbReference>
<evidence type="ECO:0000256" key="10">
    <source>
        <dbReference type="RuleBase" id="RU000577"/>
    </source>
</evidence>
<dbReference type="NCBIfam" id="TIGR00362">
    <property type="entry name" value="DnaA"/>
    <property type="match status" value="1"/>
</dbReference>
<dbReference type="GO" id="GO:0003688">
    <property type="term" value="F:DNA replication origin binding"/>
    <property type="evidence" value="ECO:0007669"/>
    <property type="project" value="UniProtKB-UniRule"/>
</dbReference>
<dbReference type="GO" id="GO:0008289">
    <property type="term" value="F:lipid binding"/>
    <property type="evidence" value="ECO:0007669"/>
    <property type="project" value="UniProtKB-KW"/>
</dbReference>
<reference evidence="15 16" key="1">
    <citation type="journal article" date="2016" name="Front. Microbiol.">
        <title>Fuerstia marisgermanicae gen. nov., sp. nov., an Unusual Member of the Phylum Planctomycetes from the German Wadden Sea.</title>
        <authorList>
            <person name="Kohn T."/>
            <person name="Heuer A."/>
            <person name="Jogler M."/>
            <person name="Vollmers J."/>
            <person name="Boedeker C."/>
            <person name="Bunk B."/>
            <person name="Rast P."/>
            <person name="Borchert D."/>
            <person name="Glockner I."/>
            <person name="Freese H.M."/>
            <person name="Klenk H.P."/>
            <person name="Overmann J."/>
            <person name="Kaster A.K."/>
            <person name="Rohde M."/>
            <person name="Wiegand S."/>
            <person name="Jogler C."/>
        </authorList>
    </citation>
    <scope>NUCLEOTIDE SEQUENCE [LARGE SCALE GENOMIC DNA]</scope>
    <source>
        <strain evidence="15 16">NH11</strain>
    </source>
</reference>
<evidence type="ECO:0000256" key="5">
    <source>
        <dbReference type="ARBA" id="ARBA00022840"/>
    </source>
</evidence>
<dbReference type="SMART" id="SM00760">
    <property type="entry name" value="Bac_DnaA_C"/>
    <property type="match status" value="1"/>
</dbReference>
<dbReference type="InterPro" id="IPR024633">
    <property type="entry name" value="DnaA_N_dom"/>
</dbReference>
<feature type="domain" description="Chromosomal replication initiator DnaA C-terminal" evidence="14">
    <location>
        <begin position="395"/>
        <end position="464"/>
    </location>
</feature>
<keyword evidence="5 8" id="KW-0067">ATP-binding</keyword>
<evidence type="ECO:0000256" key="8">
    <source>
        <dbReference type="HAMAP-Rule" id="MF_00377"/>
    </source>
</evidence>
<comment type="domain">
    <text evidence="8">Domain I is involved in oligomerization and binding regulators, domain II is flexibile and of varying length in different bacteria, domain III forms the AAA+ region, while domain IV binds dsDNA.</text>
</comment>
<feature type="region of interest" description="Disordered" evidence="12">
    <location>
        <begin position="111"/>
        <end position="136"/>
    </location>
</feature>
<comment type="function">
    <text evidence="8 10">Plays an essential role in the initiation and regulation of chromosomal replication. ATP-DnaA binds to the origin of replication (oriC) to initiate formation of the DNA replication initiation complex once per cell cycle. Binds the DnaA box (a 9 base pair repeat at the origin) and separates the double-stranded (ds)DNA. Forms a right-handed helical filament on oriC DNA; dsDNA binds to the exterior of the filament while single-stranded (ss)DNA is stabiized in the filament's interior. The ATP-DnaA-oriC complex binds and stabilizes one strand of the AT-rich DNA unwinding element (DUE), permitting loading of DNA polymerase. After initiation quickly degrades to an ADP-DnaA complex that is not apt for DNA replication. Binds acidic phospholipids.</text>
</comment>
<evidence type="ECO:0000256" key="11">
    <source>
        <dbReference type="RuleBase" id="RU004227"/>
    </source>
</evidence>
<evidence type="ECO:0000256" key="6">
    <source>
        <dbReference type="ARBA" id="ARBA00023121"/>
    </source>
</evidence>
<organism evidence="15 16">
    <name type="scientific">Fuerstiella marisgermanici</name>
    <dbReference type="NCBI Taxonomy" id="1891926"/>
    <lineage>
        <taxon>Bacteria</taxon>
        <taxon>Pseudomonadati</taxon>
        <taxon>Planctomycetota</taxon>
        <taxon>Planctomycetia</taxon>
        <taxon>Planctomycetales</taxon>
        <taxon>Planctomycetaceae</taxon>
        <taxon>Fuerstiella</taxon>
    </lineage>
</organism>
<dbReference type="PRINTS" id="PR00051">
    <property type="entry name" value="DNAA"/>
</dbReference>
<keyword evidence="6 8" id="KW-0446">Lipid-binding</keyword>
<comment type="subcellular location">
    <subcellularLocation>
        <location evidence="8">Cytoplasm</location>
    </subcellularLocation>
</comment>
<keyword evidence="4 8" id="KW-0547">Nucleotide-binding</keyword>
<dbReference type="CDD" id="cd00009">
    <property type="entry name" value="AAA"/>
    <property type="match status" value="1"/>
</dbReference>
<dbReference type="InterPro" id="IPR010921">
    <property type="entry name" value="Trp_repressor/repl_initiator"/>
</dbReference>
<dbReference type="InterPro" id="IPR001957">
    <property type="entry name" value="Chromosome_initiator_DnaA"/>
</dbReference>
<evidence type="ECO:0000256" key="9">
    <source>
        <dbReference type="NCBIfam" id="TIGR00362"/>
    </source>
</evidence>
<dbReference type="GO" id="GO:0006270">
    <property type="term" value="P:DNA replication initiation"/>
    <property type="evidence" value="ECO:0007669"/>
    <property type="project" value="UniProtKB-UniRule"/>
</dbReference>
<keyword evidence="7 8" id="KW-0238">DNA-binding</keyword>
<evidence type="ECO:0000256" key="3">
    <source>
        <dbReference type="ARBA" id="ARBA00022705"/>
    </source>
</evidence>
<dbReference type="Gene3D" id="3.30.300.180">
    <property type="match status" value="1"/>
</dbReference>
<dbReference type="PANTHER" id="PTHR30050">
    <property type="entry name" value="CHROMOSOMAL REPLICATION INITIATOR PROTEIN DNAA"/>
    <property type="match status" value="1"/>
</dbReference>
<comment type="caution">
    <text evidence="8">Lacks conserved residue(s) required for the propagation of feature annotation.</text>
</comment>
<dbReference type="SUPFAM" id="SSF52540">
    <property type="entry name" value="P-loop containing nucleoside triphosphate hydrolases"/>
    <property type="match status" value="1"/>
</dbReference>